<evidence type="ECO:0000256" key="1">
    <source>
        <dbReference type="ARBA" id="ARBA00001954"/>
    </source>
</evidence>
<dbReference type="Gene3D" id="2.60.120.620">
    <property type="entry name" value="q2cbj1_9rhob like domain"/>
    <property type="match status" value="1"/>
</dbReference>
<dbReference type="EMBL" id="JBHTIK010000015">
    <property type="protein sequence ID" value="MFD0850592.1"/>
    <property type="molecule type" value="Genomic_DNA"/>
</dbReference>
<gene>
    <name evidence="2" type="ORF">ACFQ00_19875</name>
</gene>
<dbReference type="PANTHER" id="PTHR20883:SF48">
    <property type="entry name" value="ECTOINE DIOXYGENASE"/>
    <property type="match status" value="1"/>
</dbReference>
<keyword evidence="2" id="KW-0223">Dioxygenase</keyword>
<organism evidence="2 3">
    <name type="scientific">Sphingosinicella xenopeptidilytica</name>
    <dbReference type="NCBI Taxonomy" id="364098"/>
    <lineage>
        <taxon>Bacteria</taxon>
        <taxon>Pseudomonadati</taxon>
        <taxon>Pseudomonadota</taxon>
        <taxon>Alphaproteobacteria</taxon>
        <taxon>Sphingomonadales</taxon>
        <taxon>Sphingosinicellaceae</taxon>
        <taxon>Sphingosinicella</taxon>
    </lineage>
</organism>
<name>A0ABW3CAN5_SPHXN</name>
<dbReference type="SUPFAM" id="SSF51197">
    <property type="entry name" value="Clavaminate synthase-like"/>
    <property type="match status" value="1"/>
</dbReference>
<keyword evidence="3" id="KW-1185">Reference proteome</keyword>
<dbReference type="RefSeq" id="WP_381495176.1">
    <property type="nucleotide sequence ID" value="NZ_JBHTIK010000015.1"/>
</dbReference>
<proteinExistence type="predicted"/>
<reference evidence="3" key="1">
    <citation type="journal article" date="2019" name="Int. J. Syst. Evol. Microbiol.">
        <title>The Global Catalogue of Microorganisms (GCM) 10K type strain sequencing project: providing services to taxonomists for standard genome sequencing and annotation.</title>
        <authorList>
            <consortium name="The Broad Institute Genomics Platform"/>
            <consortium name="The Broad Institute Genome Sequencing Center for Infectious Disease"/>
            <person name="Wu L."/>
            <person name="Ma J."/>
        </authorList>
    </citation>
    <scope>NUCLEOTIDE SEQUENCE [LARGE SCALE GENOMIC DNA]</scope>
    <source>
        <strain evidence="3">CCUG 52537</strain>
    </source>
</reference>
<dbReference type="Proteomes" id="UP001597124">
    <property type="component" value="Unassembled WGS sequence"/>
</dbReference>
<evidence type="ECO:0000313" key="2">
    <source>
        <dbReference type="EMBL" id="MFD0850592.1"/>
    </source>
</evidence>
<accession>A0ABW3CAN5</accession>
<comment type="caution">
    <text evidence="2">The sequence shown here is derived from an EMBL/GenBank/DDBJ whole genome shotgun (WGS) entry which is preliminary data.</text>
</comment>
<sequence length="277" mass="30764">MTFMEDYVRNGYAIIRQFFSPADIARIGAAIDGVHAEAATHGQSFRHGNLFYKIADGDVRMAQWPSWRSDVLDEARTDPRFAALLGPMIGGDIKQIINQIHWKRPGGKGDFAFHQDSRFRRPPDAYRNLGASYVQTGLAIDPHNARSGGMRILPGSHRLGALDMEIAGAVMDNAAAEDTLVALGLDPSGLIDLDLEPGDLALWSPYLVHGSGANRADHHRRFYINGYVRAADCDRGEWAFRDCAPVPLGAEPSLVHYEQLRERPEPHYVEAFTTERN</sequence>
<dbReference type="PANTHER" id="PTHR20883">
    <property type="entry name" value="PHYTANOYL-COA DIOXYGENASE DOMAIN CONTAINING 1"/>
    <property type="match status" value="1"/>
</dbReference>
<keyword evidence="2" id="KW-0560">Oxidoreductase</keyword>
<dbReference type="InterPro" id="IPR008775">
    <property type="entry name" value="Phytyl_CoA_dOase-like"/>
</dbReference>
<dbReference type="GO" id="GO:0051213">
    <property type="term" value="F:dioxygenase activity"/>
    <property type="evidence" value="ECO:0007669"/>
    <property type="project" value="UniProtKB-KW"/>
</dbReference>
<evidence type="ECO:0000313" key="3">
    <source>
        <dbReference type="Proteomes" id="UP001597124"/>
    </source>
</evidence>
<dbReference type="Pfam" id="PF05721">
    <property type="entry name" value="PhyH"/>
    <property type="match status" value="1"/>
</dbReference>
<comment type="cofactor">
    <cofactor evidence="1">
        <name>Fe(2+)</name>
        <dbReference type="ChEBI" id="CHEBI:29033"/>
    </cofactor>
</comment>
<protein>
    <submittedName>
        <fullName evidence="2">Phytanoyl-CoA dioxygenase family protein</fullName>
    </submittedName>
</protein>